<sequence length="214" mass="24506">MKFKILKFTLISILFICTTILIQSCALSAISSEPMHFKKETAQNGLIVGSITFPSEKARYNGYFIRITSIDSDEKVAKKNSTEIHISPDQIFKMKHTGQLDNQKTYLFAIERPEGNYEIPSIRLFTNSGVPSLQRTNYVGGFSIPFNVKKGEITYVGNIVFDEYANKDIIPVNYRNNFQKDINAIKIIQPYVDWDTAINDTNRNIDYNNKKVKK</sequence>
<dbReference type="RefSeq" id="WP_159155603.1">
    <property type="nucleotide sequence ID" value="NZ_CP013210.1"/>
</dbReference>
<protein>
    <recommendedName>
        <fullName evidence="3">Lipoprotein</fullName>
    </recommendedName>
</protein>
<gene>
    <name evidence="1" type="ORF">HX001_14660</name>
</gene>
<dbReference type="EMBL" id="JACAGJ010000008">
    <property type="protein sequence ID" value="MDM1073728.1"/>
    <property type="molecule type" value="Genomic_DNA"/>
</dbReference>
<evidence type="ECO:0008006" key="3">
    <source>
        <dbReference type="Google" id="ProtNLM"/>
    </source>
</evidence>
<dbReference type="PROSITE" id="PS51257">
    <property type="entry name" value="PROKAR_LIPOPROTEIN"/>
    <property type="match status" value="1"/>
</dbReference>
<reference evidence="1" key="2">
    <citation type="journal article" date="2022" name="Sci. Total Environ.">
        <title>Prevalence, transmission, and molecular epidemiology of tet(X)-positive bacteria among humans, animals, and environmental niches in China: An epidemiological, and genomic-based study.</title>
        <authorList>
            <person name="Dong N."/>
            <person name="Zeng Y."/>
            <person name="Cai C."/>
            <person name="Sun C."/>
            <person name="Lu J."/>
            <person name="Liu C."/>
            <person name="Zhou H."/>
            <person name="Sun Q."/>
            <person name="Shu L."/>
            <person name="Wang H."/>
            <person name="Wang Y."/>
            <person name="Wang S."/>
            <person name="Wu C."/>
            <person name="Chan E.W."/>
            <person name="Chen G."/>
            <person name="Shen Z."/>
            <person name="Chen S."/>
            <person name="Zhang R."/>
        </authorList>
    </citation>
    <scope>NUCLEOTIDE SEQUENCE</scope>
    <source>
        <strain evidence="1">R655-4</strain>
    </source>
</reference>
<dbReference type="Proteomes" id="UP001170959">
    <property type="component" value="Unassembled WGS sequence"/>
</dbReference>
<evidence type="ECO:0000313" key="1">
    <source>
        <dbReference type="EMBL" id="MDM1073728.1"/>
    </source>
</evidence>
<proteinExistence type="predicted"/>
<reference evidence="1" key="1">
    <citation type="submission" date="2020-06" db="EMBL/GenBank/DDBJ databases">
        <authorList>
            <person name="Dong N."/>
        </authorList>
    </citation>
    <scope>NUCLEOTIDE SEQUENCE</scope>
    <source>
        <strain evidence="1">R655-4</strain>
    </source>
</reference>
<accession>A0AAJ1QGQ1</accession>
<organism evidence="1 2">
    <name type="scientific">Empedobacter brevis</name>
    <dbReference type="NCBI Taxonomy" id="247"/>
    <lineage>
        <taxon>Bacteria</taxon>
        <taxon>Pseudomonadati</taxon>
        <taxon>Bacteroidota</taxon>
        <taxon>Flavobacteriia</taxon>
        <taxon>Flavobacteriales</taxon>
        <taxon>Weeksellaceae</taxon>
        <taxon>Empedobacter</taxon>
    </lineage>
</organism>
<name>A0AAJ1QGQ1_9FLAO</name>
<evidence type="ECO:0000313" key="2">
    <source>
        <dbReference type="Proteomes" id="UP001170959"/>
    </source>
</evidence>
<comment type="caution">
    <text evidence="1">The sequence shown here is derived from an EMBL/GenBank/DDBJ whole genome shotgun (WGS) entry which is preliminary data.</text>
</comment>
<dbReference type="AlphaFoldDB" id="A0AAJ1QGQ1"/>